<keyword evidence="4 7" id="KW-1133">Transmembrane helix</keyword>
<evidence type="ECO:0000259" key="8">
    <source>
        <dbReference type="Pfam" id="PF15378"/>
    </source>
</evidence>
<dbReference type="PANTHER" id="PTHR33690">
    <property type="entry name" value="DUF4605 DOMAIN-CONTAINING PROTEIN"/>
    <property type="match status" value="1"/>
</dbReference>
<evidence type="ECO:0000256" key="7">
    <source>
        <dbReference type="SAM" id="Phobius"/>
    </source>
</evidence>
<name>A7SR91_NEMVE</name>
<keyword evidence="5 7" id="KW-0472">Membrane</keyword>
<gene>
    <name evidence="9" type="ORF">NEMVEDRAFT_v1g173444</name>
</gene>
<feature type="transmembrane region" description="Helical" evidence="7">
    <location>
        <begin position="83"/>
        <end position="110"/>
    </location>
</feature>
<dbReference type="eggNOG" id="ENOG502S2ZQ">
    <property type="taxonomic scope" value="Eukaryota"/>
</dbReference>
<dbReference type="InParanoid" id="A7SR91"/>
<proteinExistence type="inferred from homology"/>
<evidence type="ECO:0000256" key="1">
    <source>
        <dbReference type="ARBA" id="ARBA00004167"/>
    </source>
</evidence>
<keyword evidence="10" id="KW-1185">Reference proteome</keyword>
<comment type="subcellular location">
    <subcellularLocation>
        <location evidence="1">Membrane</location>
        <topology evidence="1">Single-pass membrane protein</topology>
    </subcellularLocation>
</comment>
<evidence type="ECO:0000256" key="6">
    <source>
        <dbReference type="SAM" id="MobiDB-lite"/>
    </source>
</evidence>
<dbReference type="OMA" id="LIYIVSH"/>
<organism evidence="9 10">
    <name type="scientific">Nematostella vectensis</name>
    <name type="common">Starlet sea anemone</name>
    <dbReference type="NCBI Taxonomy" id="45351"/>
    <lineage>
        <taxon>Eukaryota</taxon>
        <taxon>Metazoa</taxon>
        <taxon>Cnidaria</taxon>
        <taxon>Anthozoa</taxon>
        <taxon>Hexacorallia</taxon>
        <taxon>Actiniaria</taxon>
        <taxon>Edwardsiidae</taxon>
        <taxon>Nematostella</taxon>
    </lineage>
</organism>
<dbReference type="EMBL" id="DS469758">
    <property type="protein sequence ID" value="EDO33771.1"/>
    <property type="molecule type" value="Genomic_DNA"/>
</dbReference>
<keyword evidence="3 7" id="KW-0812">Transmembrane</keyword>
<evidence type="ECO:0000256" key="3">
    <source>
        <dbReference type="ARBA" id="ARBA00022692"/>
    </source>
</evidence>
<dbReference type="KEGG" id="nve:5505004"/>
<feature type="compositionally biased region" description="Polar residues" evidence="6">
    <location>
        <begin position="29"/>
        <end position="42"/>
    </location>
</feature>
<evidence type="ECO:0000313" key="9">
    <source>
        <dbReference type="EMBL" id="EDO33771.1"/>
    </source>
</evidence>
<dbReference type="Pfam" id="PF15378">
    <property type="entry name" value="DUF4605"/>
    <property type="match status" value="1"/>
</dbReference>
<protein>
    <recommendedName>
        <fullName evidence="8">DUF4605 domain-containing protein</fullName>
    </recommendedName>
</protein>
<dbReference type="PhylomeDB" id="A7SR91"/>
<dbReference type="HOGENOM" id="CLU_138765_1_0_1"/>
<dbReference type="Proteomes" id="UP000001593">
    <property type="component" value="Unassembled WGS sequence"/>
</dbReference>
<dbReference type="InterPro" id="IPR052502">
    <property type="entry name" value="FAM241_domain"/>
</dbReference>
<evidence type="ECO:0000313" key="10">
    <source>
        <dbReference type="Proteomes" id="UP000001593"/>
    </source>
</evidence>
<comment type="similarity">
    <text evidence="2">Belongs to the FAM241 family.</text>
</comment>
<evidence type="ECO:0000256" key="4">
    <source>
        <dbReference type="ARBA" id="ARBA00022989"/>
    </source>
</evidence>
<evidence type="ECO:0000256" key="2">
    <source>
        <dbReference type="ARBA" id="ARBA00006165"/>
    </source>
</evidence>
<dbReference type="PANTHER" id="PTHR33690:SF3">
    <property type="entry name" value="UBIQUITIN-LIKE DOMAIN-CONTAINING PROTEIN"/>
    <property type="match status" value="1"/>
</dbReference>
<reference evidence="9 10" key="1">
    <citation type="journal article" date="2007" name="Science">
        <title>Sea anemone genome reveals ancestral eumetazoan gene repertoire and genomic organization.</title>
        <authorList>
            <person name="Putnam N.H."/>
            <person name="Srivastava M."/>
            <person name="Hellsten U."/>
            <person name="Dirks B."/>
            <person name="Chapman J."/>
            <person name="Salamov A."/>
            <person name="Terry A."/>
            <person name="Shapiro H."/>
            <person name="Lindquist E."/>
            <person name="Kapitonov V.V."/>
            <person name="Jurka J."/>
            <person name="Genikhovich G."/>
            <person name="Grigoriev I.V."/>
            <person name="Lucas S.M."/>
            <person name="Steele R.E."/>
            <person name="Finnerty J.R."/>
            <person name="Technau U."/>
            <person name="Martindale M.Q."/>
            <person name="Rokhsar D.S."/>
        </authorList>
    </citation>
    <scope>NUCLEOTIDE SEQUENCE [LARGE SCALE GENOMIC DNA]</scope>
    <source>
        <strain evidence="10">CH2 X CH6</strain>
    </source>
</reference>
<accession>A7SR91</accession>
<sequence length="115" mass="12664">MVTIIDGEIVQDDDPRAQAYKNRNRRPENSSSQGSFHQTQRNGRAPPGPGGLGAGSMFDQFNNKLIELGFPRWNIGDNVVEPIVSVALLLALVFFGIKGVLMVAVVCYLLRQAHR</sequence>
<dbReference type="GO" id="GO:0016020">
    <property type="term" value="C:membrane"/>
    <property type="evidence" value="ECO:0007669"/>
    <property type="project" value="UniProtKB-SubCell"/>
</dbReference>
<feature type="region of interest" description="Disordered" evidence="6">
    <location>
        <begin position="11"/>
        <end position="56"/>
    </location>
</feature>
<feature type="domain" description="DUF4605" evidence="8">
    <location>
        <begin position="56"/>
        <end position="113"/>
    </location>
</feature>
<dbReference type="InterPro" id="IPR027953">
    <property type="entry name" value="DUF4605"/>
</dbReference>
<dbReference type="AlphaFoldDB" id="A7SR91"/>
<evidence type="ECO:0000256" key="5">
    <source>
        <dbReference type="ARBA" id="ARBA00023136"/>
    </source>
</evidence>